<keyword evidence="3" id="KW-1185">Reference proteome</keyword>
<dbReference type="Proteomes" id="UP001165396">
    <property type="component" value="Unassembled WGS sequence"/>
</dbReference>
<dbReference type="Pfam" id="PF13618">
    <property type="entry name" value="Gluconate_2-dh3"/>
    <property type="match status" value="1"/>
</dbReference>
<protein>
    <submittedName>
        <fullName evidence="2">Gluconate 2-dehydrogenase subunit 3 family protein</fullName>
    </submittedName>
</protein>
<feature type="region of interest" description="Disordered" evidence="1">
    <location>
        <begin position="171"/>
        <end position="209"/>
    </location>
</feature>
<dbReference type="InterPro" id="IPR027056">
    <property type="entry name" value="Gluconate_2DH_su3"/>
</dbReference>
<evidence type="ECO:0000256" key="1">
    <source>
        <dbReference type="SAM" id="MobiDB-lite"/>
    </source>
</evidence>
<proteinExistence type="predicted"/>
<reference evidence="2" key="1">
    <citation type="submission" date="2022-07" db="EMBL/GenBank/DDBJ databases">
        <title>Pseudosulfitobacter sp. strain AP-MA-4, whole genome sequence.</title>
        <authorList>
            <person name="Jiang Y."/>
        </authorList>
    </citation>
    <scope>NUCLEOTIDE SEQUENCE</scope>
    <source>
        <strain evidence="2">AP-MA-4</strain>
    </source>
</reference>
<organism evidence="2 3">
    <name type="scientific">Pseudosulfitobacter koreensis</name>
    <dbReference type="NCBI Taxonomy" id="2968472"/>
    <lineage>
        <taxon>Bacteria</taxon>
        <taxon>Pseudomonadati</taxon>
        <taxon>Pseudomonadota</taxon>
        <taxon>Alphaproteobacteria</taxon>
        <taxon>Rhodobacterales</taxon>
        <taxon>Roseobacteraceae</taxon>
        <taxon>Pseudosulfitobacter</taxon>
    </lineage>
</organism>
<sequence length="209" mass="23502">MSPRFHAPYPGWDILDKWESPSFNDITRAVLRRRLTEVHARRFFTPAEWLAVQALCDVVMPQNDNPRPVPLADWIDAALHEGRSSGTRHADMPSPRDAWRQGIAALEAEAQARGADGFANLERDAQNAMLRDVDDGKVSTEHWHGLPPQRFFRNLVLAEIVAVYYAHPTGQSEIGYGGPASPRGYVRMQPNRADSWEAPPGDWPDEDTP</sequence>
<gene>
    <name evidence="2" type="ORF">NTA49_07425</name>
</gene>
<dbReference type="EMBL" id="JANKJG010000004">
    <property type="protein sequence ID" value="MCR8826362.1"/>
    <property type="molecule type" value="Genomic_DNA"/>
</dbReference>
<name>A0ABT1YZP2_9RHOB</name>
<dbReference type="RefSeq" id="WP_258294052.1">
    <property type="nucleotide sequence ID" value="NZ_JANKJG010000004.1"/>
</dbReference>
<comment type="caution">
    <text evidence="2">The sequence shown here is derived from an EMBL/GenBank/DDBJ whole genome shotgun (WGS) entry which is preliminary data.</text>
</comment>
<accession>A0ABT1YZP2</accession>
<evidence type="ECO:0000313" key="3">
    <source>
        <dbReference type="Proteomes" id="UP001165396"/>
    </source>
</evidence>
<evidence type="ECO:0000313" key="2">
    <source>
        <dbReference type="EMBL" id="MCR8826362.1"/>
    </source>
</evidence>